<comment type="caution">
    <text evidence="4">The sequence shown here is derived from an EMBL/GenBank/DDBJ whole genome shotgun (WGS) entry which is preliminary data.</text>
</comment>
<evidence type="ECO:0000313" key="5">
    <source>
        <dbReference type="Proteomes" id="UP000321039"/>
    </source>
</evidence>
<sequence length="153" mass="16451">MTSLSHSGISNPTIRMLSVLSLVTVASPRKMGLTELSDRLGMPKATCSLVVSQLWSAGYLDRDAGSRQYGIGPRAAFMPALGLVENERDTKLHDGLTRLGKRIGMPLSLIQQSTRSAVVVSTYDPCSELAKLGRRRPLVAPFGASLFAFASDE</sequence>
<dbReference type="InterPro" id="IPR036390">
    <property type="entry name" value="WH_DNA-bd_sf"/>
</dbReference>
<organism evidence="4 5">
    <name type="scientific">Parahaliea maris</name>
    <dbReference type="NCBI Taxonomy" id="2716870"/>
    <lineage>
        <taxon>Bacteria</taxon>
        <taxon>Pseudomonadati</taxon>
        <taxon>Pseudomonadota</taxon>
        <taxon>Gammaproteobacteria</taxon>
        <taxon>Cellvibrionales</taxon>
        <taxon>Halieaceae</taxon>
        <taxon>Parahaliea</taxon>
    </lineage>
</organism>
<dbReference type="Proteomes" id="UP000321039">
    <property type="component" value="Unassembled WGS sequence"/>
</dbReference>
<reference evidence="4 5" key="1">
    <citation type="submission" date="2019-08" db="EMBL/GenBank/DDBJ databases">
        <title>Parahaliea maris sp. nov., isolated from the surface seawater.</title>
        <authorList>
            <person name="Liu Y."/>
        </authorList>
    </citation>
    <scope>NUCLEOTIDE SEQUENCE [LARGE SCALE GENOMIC DNA]</scope>
    <source>
        <strain evidence="4 5">HSLHS9</strain>
    </source>
</reference>
<dbReference type="GO" id="GO:0003677">
    <property type="term" value="F:DNA binding"/>
    <property type="evidence" value="ECO:0007669"/>
    <property type="project" value="InterPro"/>
</dbReference>
<dbReference type="PANTHER" id="PTHR30136">
    <property type="entry name" value="HELIX-TURN-HELIX TRANSCRIPTIONAL REGULATOR, ICLR FAMILY"/>
    <property type="match status" value="1"/>
</dbReference>
<dbReference type="PROSITE" id="PS51077">
    <property type="entry name" value="HTH_ICLR"/>
    <property type="match status" value="1"/>
</dbReference>
<dbReference type="AlphaFoldDB" id="A0A5C8ZPU0"/>
<accession>A0A5C8ZPU0</accession>
<name>A0A5C8ZPU0_9GAMM</name>
<dbReference type="InterPro" id="IPR005471">
    <property type="entry name" value="Tscrpt_reg_IclR_N"/>
</dbReference>
<keyword evidence="5" id="KW-1185">Reference proteome</keyword>
<protein>
    <recommendedName>
        <fullName evidence="1">HTH-type transcriptional repressor AllR</fullName>
    </recommendedName>
    <alternativeName>
        <fullName evidence="2">Negative regulator of allantoin and glyoxylate utilization operons</fullName>
    </alternativeName>
</protein>
<proteinExistence type="predicted"/>
<evidence type="ECO:0000256" key="2">
    <source>
        <dbReference type="ARBA" id="ARBA00042627"/>
    </source>
</evidence>
<dbReference type="Gene3D" id="1.10.10.10">
    <property type="entry name" value="Winged helix-like DNA-binding domain superfamily/Winged helix DNA-binding domain"/>
    <property type="match status" value="1"/>
</dbReference>
<dbReference type="InterPro" id="IPR050707">
    <property type="entry name" value="HTH_MetabolicPath_Reg"/>
</dbReference>
<dbReference type="GO" id="GO:0003700">
    <property type="term" value="F:DNA-binding transcription factor activity"/>
    <property type="evidence" value="ECO:0007669"/>
    <property type="project" value="TreeGrafter"/>
</dbReference>
<evidence type="ECO:0000259" key="3">
    <source>
        <dbReference type="PROSITE" id="PS51077"/>
    </source>
</evidence>
<dbReference type="GO" id="GO:0045892">
    <property type="term" value="P:negative regulation of DNA-templated transcription"/>
    <property type="evidence" value="ECO:0007669"/>
    <property type="project" value="TreeGrafter"/>
</dbReference>
<gene>
    <name evidence="4" type="ORF">FV139_18900</name>
</gene>
<feature type="domain" description="HTH iclR-type" evidence="3">
    <location>
        <begin position="10"/>
        <end position="73"/>
    </location>
</feature>
<evidence type="ECO:0000256" key="1">
    <source>
        <dbReference type="ARBA" id="ARBA00040379"/>
    </source>
</evidence>
<dbReference type="Pfam" id="PF09339">
    <property type="entry name" value="HTH_IclR"/>
    <property type="match status" value="1"/>
</dbReference>
<dbReference type="PANTHER" id="PTHR30136:SF24">
    <property type="entry name" value="HTH-TYPE TRANSCRIPTIONAL REPRESSOR ALLR"/>
    <property type="match status" value="1"/>
</dbReference>
<dbReference type="EMBL" id="VRZA01000008">
    <property type="protein sequence ID" value="TXS90325.1"/>
    <property type="molecule type" value="Genomic_DNA"/>
</dbReference>
<dbReference type="SUPFAM" id="SSF46785">
    <property type="entry name" value="Winged helix' DNA-binding domain"/>
    <property type="match status" value="1"/>
</dbReference>
<dbReference type="RefSeq" id="WP_148070044.1">
    <property type="nucleotide sequence ID" value="NZ_VRZA01000008.1"/>
</dbReference>
<evidence type="ECO:0000313" key="4">
    <source>
        <dbReference type="EMBL" id="TXS90325.1"/>
    </source>
</evidence>
<dbReference type="InterPro" id="IPR036388">
    <property type="entry name" value="WH-like_DNA-bd_sf"/>
</dbReference>